<proteinExistence type="predicted"/>
<dbReference type="Proteomes" id="UP000790377">
    <property type="component" value="Unassembled WGS sequence"/>
</dbReference>
<sequence>MEAIMPLIHTQQISVLSFLDSVPVLSFLLSQVGEQAIIGPQTPPSLAFGCLTTLSIFGLDSLQEGLTLGRFKDFLSAIPQLKTLELQYNMAFDSVTPADNAAVALPMLENLTIIEATLFVCIFLDTLSAPVLRQLKLLAWDPDGLATSCLFVNNNASRLRKSPRFPKLRNLTLSSTPDGVFMHTDFLGAFPRVTHLTLGTPIVFYADTNEAAALAMLRWLKHLTFDFAFKDAEDAVRHMDMRPCFNWLRKSNNQADRPLLISLLDRSTESMQDADKHLFRYYKELQQFGKFDGGSSRLDEFIRWQADGEPEIHG</sequence>
<comment type="caution">
    <text evidence="1">The sequence shown here is derived from an EMBL/GenBank/DDBJ whole genome shotgun (WGS) entry which is preliminary data.</text>
</comment>
<keyword evidence="2" id="KW-1185">Reference proteome</keyword>
<reference evidence="1" key="1">
    <citation type="journal article" date="2021" name="New Phytol.">
        <title>Evolutionary innovations through gain and loss of genes in the ectomycorrhizal Boletales.</title>
        <authorList>
            <person name="Wu G."/>
            <person name="Miyauchi S."/>
            <person name="Morin E."/>
            <person name="Kuo A."/>
            <person name="Drula E."/>
            <person name="Varga T."/>
            <person name="Kohler A."/>
            <person name="Feng B."/>
            <person name="Cao Y."/>
            <person name="Lipzen A."/>
            <person name="Daum C."/>
            <person name="Hundley H."/>
            <person name="Pangilinan J."/>
            <person name="Johnson J."/>
            <person name="Barry K."/>
            <person name="LaButti K."/>
            <person name="Ng V."/>
            <person name="Ahrendt S."/>
            <person name="Min B."/>
            <person name="Choi I.G."/>
            <person name="Park H."/>
            <person name="Plett J.M."/>
            <person name="Magnuson J."/>
            <person name="Spatafora J.W."/>
            <person name="Nagy L.G."/>
            <person name="Henrissat B."/>
            <person name="Grigoriev I.V."/>
            <person name="Yang Z.L."/>
            <person name="Xu J."/>
            <person name="Martin F.M."/>
        </authorList>
    </citation>
    <scope>NUCLEOTIDE SEQUENCE</scope>
    <source>
        <strain evidence="1">ATCC 28755</strain>
    </source>
</reference>
<name>A0ACB7ZVY5_9AGAM</name>
<evidence type="ECO:0000313" key="1">
    <source>
        <dbReference type="EMBL" id="KAH7904817.1"/>
    </source>
</evidence>
<protein>
    <submittedName>
        <fullName evidence="1">Uncharacterized protein</fullName>
    </submittedName>
</protein>
<gene>
    <name evidence="1" type="ORF">BJ138DRAFT_861243</name>
</gene>
<evidence type="ECO:0000313" key="2">
    <source>
        <dbReference type="Proteomes" id="UP000790377"/>
    </source>
</evidence>
<organism evidence="1 2">
    <name type="scientific">Hygrophoropsis aurantiaca</name>
    <dbReference type="NCBI Taxonomy" id="72124"/>
    <lineage>
        <taxon>Eukaryota</taxon>
        <taxon>Fungi</taxon>
        <taxon>Dikarya</taxon>
        <taxon>Basidiomycota</taxon>
        <taxon>Agaricomycotina</taxon>
        <taxon>Agaricomycetes</taxon>
        <taxon>Agaricomycetidae</taxon>
        <taxon>Boletales</taxon>
        <taxon>Coniophorineae</taxon>
        <taxon>Hygrophoropsidaceae</taxon>
        <taxon>Hygrophoropsis</taxon>
    </lineage>
</organism>
<accession>A0ACB7ZVY5</accession>
<dbReference type="EMBL" id="MU268353">
    <property type="protein sequence ID" value="KAH7904817.1"/>
    <property type="molecule type" value="Genomic_DNA"/>
</dbReference>